<organism evidence="2 3">
    <name type="scientific">Nocardia tenerifensis</name>
    <dbReference type="NCBI Taxonomy" id="228006"/>
    <lineage>
        <taxon>Bacteria</taxon>
        <taxon>Bacillati</taxon>
        <taxon>Actinomycetota</taxon>
        <taxon>Actinomycetes</taxon>
        <taxon>Mycobacteriales</taxon>
        <taxon>Nocardiaceae</taxon>
        <taxon>Nocardia</taxon>
    </lineage>
</organism>
<gene>
    <name evidence="2" type="ORF">DFR70_103686</name>
</gene>
<proteinExistence type="predicted"/>
<feature type="transmembrane region" description="Helical" evidence="1">
    <location>
        <begin position="6"/>
        <end position="27"/>
    </location>
</feature>
<keyword evidence="1" id="KW-0812">Transmembrane</keyword>
<dbReference type="RefSeq" id="WP_040730634.1">
    <property type="nucleotide sequence ID" value="NZ_QJKF01000003.1"/>
</dbReference>
<dbReference type="AlphaFoldDB" id="A0A318K521"/>
<dbReference type="OrthoDB" id="4571442at2"/>
<dbReference type="Proteomes" id="UP000247569">
    <property type="component" value="Unassembled WGS sequence"/>
</dbReference>
<evidence type="ECO:0000313" key="3">
    <source>
        <dbReference type="Proteomes" id="UP000247569"/>
    </source>
</evidence>
<name>A0A318K521_9NOCA</name>
<dbReference type="EMBL" id="QJKF01000003">
    <property type="protein sequence ID" value="PXX66931.1"/>
    <property type="molecule type" value="Genomic_DNA"/>
</dbReference>
<comment type="caution">
    <text evidence="2">The sequence shown here is derived from an EMBL/GenBank/DDBJ whole genome shotgun (WGS) entry which is preliminary data.</text>
</comment>
<accession>A0A318K521</accession>
<reference evidence="2 3" key="1">
    <citation type="submission" date="2018-05" db="EMBL/GenBank/DDBJ databases">
        <title>Genomic Encyclopedia of Type Strains, Phase IV (KMG-IV): sequencing the most valuable type-strain genomes for metagenomic binning, comparative biology and taxonomic classification.</title>
        <authorList>
            <person name="Goeker M."/>
        </authorList>
    </citation>
    <scope>NUCLEOTIDE SEQUENCE [LARGE SCALE GENOMIC DNA]</scope>
    <source>
        <strain evidence="2 3">DSM 44704</strain>
    </source>
</reference>
<protein>
    <submittedName>
        <fullName evidence="2">Uncharacterized protein</fullName>
    </submittedName>
</protein>
<keyword evidence="1" id="KW-1133">Transmembrane helix</keyword>
<sequence>MNPNLIRPVLVGVAAGMGVFATLYALIEFDPWDTLAEHAARRQLTPGERAELDRLDTAAREQAARYRELIEHDEHAHAERAAAGFNPDLLSVAMPVGSPRELDLAQLVAEIVHAEHSYRHGDAGLVYPHREALYQEFRRRDDWRARAVASRVDRLRLDIACDRVKTARAQPLLSDSAPVALPSFEGDSVYRELGGSDVADPKPGW</sequence>
<keyword evidence="1" id="KW-0472">Membrane</keyword>
<evidence type="ECO:0000256" key="1">
    <source>
        <dbReference type="SAM" id="Phobius"/>
    </source>
</evidence>
<keyword evidence="3" id="KW-1185">Reference proteome</keyword>
<evidence type="ECO:0000313" key="2">
    <source>
        <dbReference type="EMBL" id="PXX66931.1"/>
    </source>
</evidence>